<keyword evidence="9" id="KW-1185">Reference proteome</keyword>
<feature type="transmembrane region" description="Helical" evidence="6">
    <location>
        <begin position="256"/>
        <end position="280"/>
    </location>
</feature>
<gene>
    <name evidence="8" type="ORF">RIMI_LOCUS13540164</name>
</gene>
<dbReference type="Pfam" id="PF00003">
    <property type="entry name" value="7tm_3"/>
    <property type="match status" value="1"/>
</dbReference>
<dbReference type="InterPro" id="IPR000068">
    <property type="entry name" value="GPCR_3_Ca_sens_rcpt-rel"/>
</dbReference>
<accession>A0ABN9LV55</accession>
<keyword evidence="5" id="KW-0325">Glycoprotein</keyword>
<keyword evidence="2 6" id="KW-0812">Transmembrane</keyword>
<feature type="transmembrane region" description="Helical" evidence="6">
    <location>
        <begin position="112"/>
        <end position="134"/>
    </location>
</feature>
<dbReference type="InterPro" id="IPR000337">
    <property type="entry name" value="GPCR_3"/>
</dbReference>
<evidence type="ECO:0000256" key="6">
    <source>
        <dbReference type="SAM" id="Phobius"/>
    </source>
</evidence>
<proteinExistence type="predicted"/>
<dbReference type="Gene3D" id="2.10.50.30">
    <property type="entry name" value="GPCR, family 3, nine cysteines domain"/>
    <property type="match status" value="1"/>
</dbReference>
<dbReference type="PROSITE" id="PS50259">
    <property type="entry name" value="G_PROTEIN_RECEP_F3_4"/>
    <property type="match status" value="1"/>
</dbReference>
<keyword evidence="4 6" id="KW-0472">Membrane</keyword>
<feature type="domain" description="G-protein coupled receptors family 3 profile" evidence="7">
    <location>
        <begin position="103"/>
        <end position="293"/>
    </location>
</feature>
<evidence type="ECO:0000259" key="7">
    <source>
        <dbReference type="PROSITE" id="PS50259"/>
    </source>
</evidence>
<evidence type="ECO:0000313" key="8">
    <source>
        <dbReference type="EMBL" id="CAJ0951640.1"/>
    </source>
</evidence>
<dbReference type="Proteomes" id="UP001176940">
    <property type="component" value="Unassembled WGS sequence"/>
</dbReference>
<comment type="caution">
    <text evidence="8">The sequence shown here is derived from an EMBL/GenBank/DDBJ whole genome shotgun (WGS) entry which is preliminary data.</text>
</comment>
<dbReference type="PANTHER" id="PTHR24061">
    <property type="entry name" value="CALCIUM-SENSING RECEPTOR-RELATED"/>
    <property type="match status" value="1"/>
</dbReference>
<evidence type="ECO:0000256" key="1">
    <source>
        <dbReference type="ARBA" id="ARBA00004141"/>
    </source>
</evidence>
<evidence type="ECO:0000256" key="2">
    <source>
        <dbReference type="ARBA" id="ARBA00022692"/>
    </source>
</evidence>
<feature type="transmembrane region" description="Helical" evidence="6">
    <location>
        <begin position="191"/>
        <end position="212"/>
    </location>
</feature>
<protein>
    <recommendedName>
        <fullName evidence="7">G-protein coupled receptors family 3 profile domain-containing protein</fullName>
    </recommendedName>
</protein>
<evidence type="ECO:0000313" key="9">
    <source>
        <dbReference type="Proteomes" id="UP001176940"/>
    </source>
</evidence>
<organism evidence="8 9">
    <name type="scientific">Ranitomeya imitator</name>
    <name type="common">mimic poison frog</name>
    <dbReference type="NCBI Taxonomy" id="111125"/>
    <lineage>
        <taxon>Eukaryota</taxon>
        <taxon>Metazoa</taxon>
        <taxon>Chordata</taxon>
        <taxon>Craniata</taxon>
        <taxon>Vertebrata</taxon>
        <taxon>Euteleostomi</taxon>
        <taxon>Amphibia</taxon>
        <taxon>Batrachia</taxon>
        <taxon>Anura</taxon>
        <taxon>Neobatrachia</taxon>
        <taxon>Hyloidea</taxon>
        <taxon>Dendrobatidae</taxon>
        <taxon>Dendrobatinae</taxon>
        <taxon>Ranitomeya</taxon>
    </lineage>
</organism>
<feature type="transmembrane region" description="Helical" evidence="6">
    <location>
        <begin position="224"/>
        <end position="244"/>
    </location>
</feature>
<sequence>MTKWDSERNSKQQRQNDTSLTYFFPFIDDLNCFRCPWDEWPNPEKSKCLLKPTEFLSYEDLLGVSLATAAIISSIIPAPIFGLLFHFSNTALVLLVTLIIEKCLLRQVSFGLIFSLCVACILAKTVMVVFAFMATRPGSSLRKWTTLRVSYSIILILCISWMSVDPPFPQLNTADKSELIIIDCNDRSVKFWAMLGYLFLLATISFIVAFLARKLPDSFNEAQFITFSMLAFLSVWLSFIPASLSAQGKYTVAMEVFAILASSWALLICMFFPKCFILLFRPEMNSKEYLMSK</sequence>
<reference evidence="8" key="1">
    <citation type="submission" date="2023-07" db="EMBL/GenBank/DDBJ databases">
        <authorList>
            <person name="Stuckert A."/>
        </authorList>
    </citation>
    <scope>NUCLEOTIDE SEQUENCE</scope>
</reference>
<dbReference type="EMBL" id="CAUEEQ010033598">
    <property type="protein sequence ID" value="CAJ0951640.1"/>
    <property type="molecule type" value="Genomic_DNA"/>
</dbReference>
<feature type="transmembrane region" description="Helical" evidence="6">
    <location>
        <begin position="146"/>
        <end position="164"/>
    </location>
</feature>
<evidence type="ECO:0000256" key="5">
    <source>
        <dbReference type="ARBA" id="ARBA00023180"/>
    </source>
</evidence>
<keyword evidence="3 6" id="KW-1133">Transmembrane helix</keyword>
<name>A0ABN9LV55_9NEOB</name>
<evidence type="ECO:0000256" key="3">
    <source>
        <dbReference type="ARBA" id="ARBA00022989"/>
    </source>
</evidence>
<dbReference type="InterPro" id="IPR038550">
    <property type="entry name" value="GPCR_3_9-Cys_sf"/>
</dbReference>
<dbReference type="InterPro" id="IPR017978">
    <property type="entry name" value="GPCR_3_C"/>
</dbReference>
<evidence type="ECO:0000256" key="4">
    <source>
        <dbReference type="ARBA" id="ARBA00023136"/>
    </source>
</evidence>
<dbReference type="PRINTS" id="PR00248">
    <property type="entry name" value="GPCRMGR"/>
</dbReference>
<feature type="transmembrane region" description="Helical" evidence="6">
    <location>
        <begin position="80"/>
        <end position="100"/>
    </location>
</feature>
<dbReference type="PANTHER" id="PTHR24061:SF0">
    <property type="entry name" value="C-FAMILY ODORANT RECEPTOR OLFCT1"/>
    <property type="match status" value="1"/>
</dbReference>
<comment type="subcellular location">
    <subcellularLocation>
        <location evidence="1">Membrane</location>
        <topology evidence="1">Multi-pass membrane protein</topology>
    </subcellularLocation>
</comment>